<dbReference type="PANTHER" id="PTHR43867:SF2">
    <property type="entry name" value="CELLULOSE SYNTHASE CATALYTIC SUBUNIT A [UDP-FORMING]"/>
    <property type="match status" value="1"/>
</dbReference>
<keyword evidence="5 8" id="KW-1133">Transmembrane helix</keyword>
<evidence type="ECO:0000313" key="11">
    <source>
        <dbReference type="Proteomes" id="UP001164693"/>
    </source>
</evidence>
<evidence type="ECO:0000256" key="8">
    <source>
        <dbReference type="SAM" id="Phobius"/>
    </source>
</evidence>
<evidence type="ECO:0000313" key="10">
    <source>
        <dbReference type="EMBL" id="WAX56257.1"/>
    </source>
</evidence>
<evidence type="ECO:0000259" key="9">
    <source>
        <dbReference type="Pfam" id="PF13632"/>
    </source>
</evidence>
<evidence type="ECO:0000256" key="5">
    <source>
        <dbReference type="ARBA" id="ARBA00022989"/>
    </source>
</evidence>
<dbReference type="SUPFAM" id="SSF53448">
    <property type="entry name" value="Nucleotide-diphospho-sugar transferases"/>
    <property type="match status" value="1"/>
</dbReference>
<feature type="transmembrane region" description="Helical" evidence="8">
    <location>
        <begin position="76"/>
        <end position="96"/>
    </location>
</feature>
<keyword evidence="6 8" id="KW-0472">Membrane</keyword>
<feature type="transmembrane region" description="Helical" evidence="8">
    <location>
        <begin position="644"/>
        <end position="662"/>
    </location>
</feature>
<evidence type="ECO:0000256" key="6">
    <source>
        <dbReference type="ARBA" id="ARBA00023136"/>
    </source>
</evidence>
<proteinExistence type="predicted"/>
<feature type="compositionally biased region" description="Basic and acidic residues" evidence="7">
    <location>
        <begin position="774"/>
        <end position="788"/>
    </location>
</feature>
<feature type="transmembrane region" description="Helical" evidence="8">
    <location>
        <begin position="542"/>
        <end position="561"/>
    </location>
</feature>
<dbReference type="InterPro" id="IPR029044">
    <property type="entry name" value="Nucleotide-diphossugar_trans"/>
</dbReference>
<feature type="domain" description="Glycosyltransferase 2-like" evidence="9">
    <location>
        <begin position="358"/>
        <end position="582"/>
    </location>
</feature>
<evidence type="ECO:0000256" key="4">
    <source>
        <dbReference type="ARBA" id="ARBA00022692"/>
    </source>
</evidence>
<evidence type="ECO:0000256" key="7">
    <source>
        <dbReference type="SAM" id="MobiDB-lite"/>
    </source>
</evidence>
<comment type="subcellular location">
    <subcellularLocation>
        <location evidence="1">Membrane</location>
        <topology evidence="1">Multi-pass membrane protein</topology>
    </subcellularLocation>
</comment>
<dbReference type="Proteomes" id="UP001164693">
    <property type="component" value="Chromosome"/>
</dbReference>
<gene>
    <name evidence="10" type="ORF">M6B22_17210</name>
</gene>
<dbReference type="Pfam" id="PF13632">
    <property type="entry name" value="Glyco_trans_2_3"/>
    <property type="match status" value="1"/>
</dbReference>
<feature type="compositionally biased region" description="Basic and acidic residues" evidence="7">
    <location>
        <begin position="805"/>
        <end position="815"/>
    </location>
</feature>
<dbReference type="InterPro" id="IPR050321">
    <property type="entry name" value="Glycosyltr_2/OpgH_subfam"/>
</dbReference>
<feature type="compositionally biased region" description="Basic residues" evidence="7">
    <location>
        <begin position="1"/>
        <end position="13"/>
    </location>
</feature>
<feature type="transmembrane region" description="Helical" evidence="8">
    <location>
        <begin position="38"/>
        <end position="56"/>
    </location>
</feature>
<feature type="region of interest" description="Disordered" evidence="7">
    <location>
        <begin position="770"/>
        <end position="815"/>
    </location>
</feature>
<keyword evidence="4 8" id="KW-0812">Transmembrane</keyword>
<reference evidence="10" key="1">
    <citation type="submission" date="2022-05" db="EMBL/GenBank/DDBJ databases">
        <title>Jatrophihabitans sp. SB3-54 whole genome sequence.</title>
        <authorList>
            <person name="Suh M.K."/>
            <person name="Eom M.K."/>
            <person name="Kim J.S."/>
            <person name="Kim H.S."/>
            <person name="Do H.E."/>
            <person name="Shin Y.K."/>
            <person name="Lee J.-S."/>
        </authorList>
    </citation>
    <scope>NUCLEOTIDE SEQUENCE</scope>
    <source>
        <strain evidence="10">SB3-54</strain>
    </source>
</reference>
<keyword evidence="3" id="KW-0808">Transferase</keyword>
<sequence>MNLRRKPGVRVKKQWGADKRTQPASPVAPAASDALMTLGRLGIVVTLLAWLAYFSVTVLSQLVNKGFQGMRYTSEATLYVIIMSFLTLSSLLYLVARQGALYRTRAHRRIPRAVIDDAFEETRPTMTALVPSYREEVAVVRKTLLSAALQEYPFLRVVLLLDDPPNPQPGPHADSLAAARALAGELTAWLAEPATRFARVLEGYETSAPDGPASVADVLDLAAEFGWAAAWLHARAEEEVIADHVDRFFADQVLGTLAADFDAAQTALRAAAAQGGRIERKRMVQLYRRLAWTFRAEITWFERKLYASLSHEANKAMNLNSYLGLMGRSVEPRQTPEGLILAPSTGSRSIAFPDADFVLTLDADSILLPEYCLRLVHLMHQPENHRLAVAQTPYSAFPGSRTRMERLAGATTDLQHIIHQGMSYHDATFWVGANAVIRKRALEDIVEVEHSGGHEIRRYVQDRTVIEDTESSLDLAIHGWWLLNYPERLSYSATPPDFGSLSIQRRRWANGGLLILPKLWRNGRERAKRGQHGSTSQTLLRVNYMASTCWSSLGLLFLLAYPFDSKLLSPLIVLAALPYFLAMASDLKRLGYKRTDAMRIYGFNLILLPVNLAGVAKSLQQAISGKKIPFARTPKVANRTATPLLFALSPFLIIAYSVWTVVRDVHEHNWGNAAFAGINTLAAAYAIVAFMGVRNALVDVLLGFVEHFYVTDQRRDVQVVRRNRVLAPAPTREADWQEMLYRGAAGTQTGEYSYGDGGFRILASPPVAPKLNRRATDRRRATDVRHDTAAGPDTVAGPDAVAGPQRREADRAPSS</sequence>
<protein>
    <submittedName>
        <fullName evidence="10">Glycosyltransferase family 2 protein</fullName>
    </submittedName>
</protein>
<dbReference type="PANTHER" id="PTHR43867">
    <property type="entry name" value="CELLULOSE SYNTHASE CATALYTIC SUBUNIT A [UDP-FORMING]"/>
    <property type="match status" value="1"/>
</dbReference>
<dbReference type="InterPro" id="IPR001173">
    <property type="entry name" value="Glyco_trans_2-like"/>
</dbReference>
<evidence type="ECO:0000256" key="2">
    <source>
        <dbReference type="ARBA" id="ARBA00022676"/>
    </source>
</evidence>
<keyword evidence="2" id="KW-0328">Glycosyltransferase</keyword>
<organism evidence="10 11">
    <name type="scientific">Jatrophihabitans cynanchi</name>
    <dbReference type="NCBI Taxonomy" id="2944128"/>
    <lineage>
        <taxon>Bacteria</taxon>
        <taxon>Bacillati</taxon>
        <taxon>Actinomycetota</taxon>
        <taxon>Actinomycetes</taxon>
        <taxon>Jatrophihabitantales</taxon>
        <taxon>Jatrophihabitantaceae</taxon>
        <taxon>Jatrophihabitans</taxon>
    </lineage>
</organism>
<evidence type="ECO:0000256" key="3">
    <source>
        <dbReference type="ARBA" id="ARBA00022679"/>
    </source>
</evidence>
<dbReference type="EMBL" id="CP097463">
    <property type="protein sequence ID" value="WAX56257.1"/>
    <property type="molecule type" value="Genomic_DNA"/>
</dbReference>
<keyword evidence="11" id="KW-1185">Reference proteome</keyword>
<accession>A0ABY7JY64</accession>
<name>A0ABY7JY64_9ACTN</name>
<dbReference type="Gene3D" id="3.90.550.10">
    <property type="entry name" value="Spore Coat Polysaccharide Biosynthesis Protein SpsA, Chain A"/>
    <property type="match status" value="1"/>
</dbReference>
<feature type="region of interest" description="Disordered" evidence="7">
    <location>
        <begin position="1"/>
        <end position="26"/>
    </location>
</feature>
<dbReference type="RefSeq" id="WP_269442789.1">
    <property type="nucleotide sequence ID" value="NZ_CP097463.1"/>
</dbReference>
<evidence type="ECO:0000256" key="1">
    <source>
        <dbReference type="ARBA" id="ARBA00004141"/>
    </source>
</evidence>
<feature type="transmembrane region" description="Helical" evidence="8">
    <location>
        <begin position="567"/>
        <end position="584"/>
    </location>
</feature>